<dbReference type="Proteomes" id="UP001163735">
    <property type="component" value="Segment"/>
</dbReference>
<name>A0A9E8K2B0_9CAUD</name>
<evidence type="ECO:0000313" key="2">
    <source>
        <dbReference type="Proteomes" id="UP001163735"/>
    </source>
</evidence>
<reference evidence="1" key="1">
    <citation type="submission" date="2022-09" db="EMBL/GenBank/DDBJ databases">
        <authorList>
            <person name="Cebeci A."/>
            <person name="Ture M."/>
            <person name="Alemdag M."/>
            <person name="Altinok I."/>
        </authorList>
    </citation>
    <scope>NUCLEOTIDE SEQUENCE</scope>
</reference>
<accession>A0A9E8K2B0</accession>
<proteinExistence type="predicted"/>
<protein>
    <submittedName>
        <fullName evidence="1">Uncharacterized protein</fullName>
    </submittedName>
</protein>
<evidence type="ECO:0000313" key="1">
    <source>
        <dbReference type="EMBL" id="UZV39619.1"/>
    </source>
</evidence>
<dbReference type="EMBL" id="OP491958">
    <property type="protein sequence ID" value="UZV39619.1"/>
    <property type="molecule type" value="Genomic_DNA"/>
</dbReference>
<keyword evidence="2" id="KW-1185">Reference proteome</keyword>
<organism evidence="1 2">
    <name type="scientific">Aeromonas phage APT65</name>
    <dbReference type="NCBI Taxonomy" id="2982914"/>
    <lineage>
        <taxon>Viruses</taxon>
        <taxon>Duplodnaviria</taxon>
        <taxon>Heunggongvirae</taxon>
        <taxon>Uroviricota</taxon>
        <taxon>Caudoviricetes</taxon>
        <taxon>Aquaneticvirus</taxon>
        <taxon>Aquaneticvirus ApT65</taxon>
    </lineage>
</organism>
<sequence length="76" mass="9006">MESNLRELMYRVNAVMEGEDLSTLFSEIKKDLSNQIIMTKMDEKDKREDLYYMVHGLNLLEAKMQECVNEVTKENE</sequence>
<gene>
    <name evidence="1" type="ORF">APT65_00004</name>
</gene>